<comment type="caution">
    <text evidence="1">The sequence shown here is derived from an EMBL/GenBank/DDBJ whole genome shotgun (WGS) entry which is preliminary data.</text>
</comment>
<sequence>MPERSDAQRRKAAELSPEFAQVRLVEAFEREWEIGFECLHCGARRTWRRDVMLGRARRLLNATMAQIKAKAVCPRCPGRPPAMSFSGLMHPADPERARWRAVEALLEAGINPSDYGYGYQPGRPPWR</sequence>
<dbReference type="RefSeq" id="WP_165257188.1">
    <property type="nucleotide sequence ID" value="NZ_JAAKGT010000002.1"/>
</dbReference>
<reference evidence="1" key="1">
    <citation type="submission" date="2020-02" db="EMBL/GenBank/DDBJ databases">
        <authorList>
            <person name="Gao J."/>
            <person name="Sun J."/>
        </authorList>
    </citation>
    <scope>NUCLEOTIDE SEQUENCE</scope>
    <source>
        <strain evidence="1">602-2</strain>
    </source>
</reference>
<protein>
    <submittedName>
        <fullName evidence="1">Uncharacterized protein</fullName>
    </submittedName>
</protein>
<evidence type="ECO:0000313" key="1">
    <source>
        <dbReference type="EMBL" id="NGM49308.1"/>
    </source>
</evidence>
<organism evidence="1">
    <name type="scientific">Caulobacter sp. 602-2</name>
    <dbReference type="NCBI Taxonomy" id="2710887"/>
    <lineage>
        <taxon>Bacteria</taxon>
        <taxon>Pseudomonadati</taxon>
        <taxon>Pseudomonadota</taxon>
        <taxon>Alphaproteobacteria</taxon>
        <taxon>Caulobacterales</taxon>
        <taxon>Caulobacteraceae</taxon>
        <taxon>Caulobacter</taxon>
    </lineage>
</organism>
<gene>
    <name evidence="1" type="ORF">G5B46_06790</name>
</gene>
<proteinExistence type="predicted"/>
<dbReference type="EMBL" id="JAAKGT010000002">
    <property type="protein sequence ID" value="NGM49308.1"/>
    <property type="molecule type" value="Genomic_DNA"/>
</dbReference>
<name>A0A6G4QWI9_9CAUL</name>
<dbReference type="AlphaFoldDB" id="A0A6G4QWI9"/>
<accession>A0A6G4QWI9</accession>